<feature type="compositionally biased region" description="Polar residues" evidence="5">
    <location>
        <begin position="194"/>
        <end position="203"/>
    </location>
</feature>
<keyword evidence="8" id="KW-0675">Receptor</keyword>
<feature type="domain" description="G-protein coupled receptors family 1 profile" evidence="7">
    <location>
        <begin position="129"/>
        <end position="274"/>
    </location>
</feature>
<keyword evidence="4 6" id="KW-0472">Membrane</keyword>
<feature type="transmembrane region" description="Helical" evidence="6">
    <location>
        <begin position="214"/>
        <end position="239"/>
    </location>
</feature>
<feature type="transmembrane region" description="Helical" evidence="6">
    <location>
        <begin position="146"/>
        <end position="171"/>
    </location>
</feature>
<organism evidence="8 9">
    <name type="scientific">Plakobranchus ocellatus</name>
    <dbReference type="NCBI Taxonomy" id="259542"/>
    <lineage>
        <taxon>Eukaryota</taxon>
        <taxon>Metazoa</taxon>
        <taxon>Spiralia</taxon>
        <taxon>Lophotrochozoa</taxon>
        <taxon>Mollusca</taxon>
        <taxon>Gastropoda</taxon>
        <taxon>Heterobranchia</taxon>
        <taxon>Euthyneura</taxon>
        <taxon>Panpulmonata</taxon>
        <taxon>Sacoglossa</taxon>
        <taxon>Placobranchoidea</taxon>
        <taxon>Plakobranchidae</taxon>
        <taxon>Plakobranchus</taxon>
    </lineage>
</organism>
<keyword evidence="2 6" id="KW-0812">Transmembrane</keyword>
<keyword evidence="9" id="KW-1185">Reference proteome</keyword>
<evidence type="ECO:0000256" key="2">
    <source>
        <dbReference type="ARBA" id="ARBA00022692"/>
    </source>
</evidence>
<proteinExistence type="predicted"/>
<dbReference type="GO" id="GO:0008528">
    <property type="term" value="F:G protein-coupled peptide receptor activity"/>
    <property type="evidence" value="ECO:0007669"/>
    <property type="project" value="InterPro"/>
</dbReference>
<evidence type="ECO:0000256" key="6">
    <source>
        <dbReference type="SAM" id="Phobius"/>
    </source>
</evidence>
<dbReference type="Proteomes" id="UP000735302">
    <property type="component" value="Unassembled WGS sequence"/>
</dbReference>
<dbReference type="InterPro" id="IPR019427">
    <property type="entry name" value="7TM_GPCR_serpentine_rcpt_Srw"/>
</dbReference>
<feature type="transmembrane region" description="Helical" evidence="6">
    <location>
        <begin position="110"/>
        <end position="134"/>
    </location>
</feature>
<gene>
    <name evidence="8" type="ORF">PoB_003255200</name>
</gene>
<evidence type="ECO:0000256" key="1">
    <source>
        <dbReference type="ARBA" id="ARBA00004370"/>
    </source>
</evidence>
<dbReference type="InterPro" id="IPR052954">
    <property type="entry name" value="GPCR-Ligand_Int"/>
</dbReference>
<comment type="caution">
    <text evidence="8">The sequence shown here is derived from an EMBL/GenBank/DDBJ whole genome shotgun (WGS) entry which is preliminary data.</text>
</comment>
<reference evidence="8 9" key="1">
    <citation type="journal article" date="2021" name="Elife">
        <title>Chloroplast acquisition without the gene transfer in kleptoplastic sea slugs, Plakobranchus ocellatus.</title>
        <authorList>
            <person name="Maeda T."/>
            <person name="Takahashi S."/>
            <person name="Yoshida T."/>
            <person name="Shimamura S."/>
            <person name="Takaki Y."/>
            <person name="Nagai Y."/>
            <person name="Toyoda A."/>
            <person name="Suzuki Y."/>
            <person name="Arimoto A."/>
            <person name="Ishii H."/>
            <person name="Satoh N."/>
            <person name="Nishiyama T."/>
            <person name="Hasebe M."/>
            <person name="Maruyama T."/>
            <person name="Minagawa J."/>
            <person name="Obokata J."/>
            <person name="Shigenobu S."/>
        </authorList>
    </citation>
    <scope>NUCLEOTIDE SEQUENCE [LARGE SCALE GENOMIC DNA]</scope>
</reference>
<dbReference type="EMBL" id="BLXT01003759">
    <property type="protein sequence ID" value="GFO06047.1"/>
    <property type="molecule type" value="Genomic_DNA"/>
</dbReference>
<accession>A0AAV4AG80</accession>
<evidence type="ECO:0000313" key="8">
    <source>
        <dbReference type="EMBL" id="GFO06047.1"/>
    </source>
</evidence>
<dbReference type="AlphaFoldDB" id="A0AAV4AG80"/>
<comment type="subcellular location">
    <subcellularLocation>
        <location evidence="1">Membrane</location>
    </subcellularLocation>
</comment>
<evidence type="ECO:0000259" key="7">
    <source>
        <dbReference type="PROSITE" id="PS50262"/>
    </source>
</evidence>
<dbReference type="SUPFAM" id="SSF81321">
    <property type="entry name" value="Family A G protein-coupled receptor-like"/>
    <property type="match status" value="1"/>
</dbReference>
<keyword evidence="3 6" id="KW-1133">Transmembrane helix</keyword>
<evidence type="ECO:0000313" key="9">
    <source>
        <dbReference type="Proteomes" id="UP000735302"/>
    </source>
</evidence>
<feature type="transmembrane region" description="Helical" evidence="6">
    <location>
        <begin position="251"/>
        <end position="275"/>
    </location>
</feature>
<dbReference type="PANTHER" id="PTHR46641">
    <property type="entry name" value="FMRFAMIDE RECEPTOR-RELATED"/>
    <property type="match status" value="1"/>
</dbReference>
<dbReference type="GO" id="GO:0016020">
    <property type="term" value="C:membrane"/>
    <property type="evidence" value="ECO:0007669"/>
    <property type="project" value="UniProtKB-SubCell"/>
</dbReference>
<name>A0AAV4AG80_9GAST</name>
<sequence>MSIAANTMEQRVITSTVGVDLHPGHDPDLQPVTSKVKDIWVLDNNFKEVFTTVSLGFLGLAVADLGCLLTQLWLNIMYIPEFRNLGAWLLPFDPADPTFRNVTAAWPHICFARITGLITAYATLVRCLCIAMPLQVKTLLTPGRSLVVIISIFLAMFAIISPVFFTSPLGWKFSTKRNRTSAARSSDDARDSKQNQTTKPGTGTVSKETKVIKLVVIISTIFIVSYFPSTAVFLVATAMPGFSATGKYHNLFFVACSLTYNMEAINSSVNILIYLNMSSKYRATFDAMFCKGDATPMVGTKE</sequence>
<dbReference type="Gene3D" id="1.20.1070.10">
    <property type="entry name" value="Rhodopsin 7-helix transmembrane proteins"/>
    <property type="match status" value="1"/>
</dbReference>
<protein>
    <submittedName>
        <fullName evidence="8">Chemosensory receptor a</fullName>
    </submittedName>
</protein>
<evidence type="ECO:0000256" key="4">
    <source>
        <dbReference type="ARBA" id="ARBA00023136"/>
    </source>
</evidence>
<dbReference type="PROSITE" id="PS50262">
    <property type="entry name" value="G_PROTEIN_RECEP_F1_2"/>
    <property type="match status" value="1"/>
</dbReference>
<dbReference type="Pfam" id="PF10324">
    <property type="entry name" value="7TM_GPCR_Srw"/>
    <property type="match status" value="1"/>
</dbReference>
<dbReference type="InterPro" id="IPR017452">
    <property type="entry name" value="GPCR_Rhodpsn_7TM"/>
</dbReference>
<evidence type="ECO:0000256" key="5">
    <source>
        <dbReference type="SAM" id="MobiDB-lite"/>
    </source>
</evidence>
<feature type="region of interest" description="Disordered" evidence="5">
    <location>
        <begin position="182"/>
        <end position="203"/>
    </location>
</feature>
<evidence type="ECO:0000256" key="3">
    <source>
        <dbReference type="ARBA" id="ARBA00022989"/>
    </source>
</evidence>